<dbReference type="Proteomes" id="UP000030003">
    <property type="component" value="Unassembled WGS sequence"/>
</dbReference>
<keyword evidence="1" id="KW-0812">Transmembrane</keyword>
<name>A0A0A0MA05_9GAMM</name>
<evidence type="ECO:0000313" key="2">
    <source>
        <dbReference type="EMBL" id="KGO99905.1"/>
    </source>
</evidence>
<evidence type="ECO:0000256" key="1">
    <source>
        <dbReference type="SAM" id="Phobius"/>
    </source>
</evidence>
<evidence type="ECO:0000313" key="3">
    <source>
        <dbReference type="Proteomes" id="UP000030003"/>
    </source>
</evidence>
<comment type="caution">
    <text evidence="2">The sequence shown here is derived from an EMBL/GenBank/DDBJ whole genome shotgun (WGS) entry which is preliminary data.</text>
</comment>
<feature type="transmembrane region" description="Helical" evidence="1">
    <location>
        <begin position="12"/>
        <end position="36"/>
    </location>
</feature>
<gene>
    <name evidence="2" type="ORF">N791_00100</name>
</gene>
<dbReference type="EMBL" id="AVBH01000001">
    <property type="protein sequence ID" value="KGO99905.1"/>
    <property type="molecule type" value="Genomic_DNA"/>
</dbReference>
<keyword evidence="1" id="KW-1133">Transmembrane helix</keyword>
<keyword evidence="1" id="KW-0472">Membrane</keyword>
<organism evidence="2 3">
    <name type="scientific">Lysobacter defluvii IMMIB APB-9 = DSM 18482</name>
    <dbReference type="NCBI Taxonomy" id="1385515"/>
    <lineage>
        <taxon>Bacteria</taxon>
        <taxon>Pseudomonadati</taxon>
        <taxon>Pseudomonadota</taxon>
        <taxon>Gammaproteobacteria</taxon>
        <taxon>Lysobacterales</taxon>
        <taxon>Lysobacteraceae</taxon>
        <taxon>Novilysobacter</taxon>
    </lineage>
</organism>
<accession>A0A0A0MA05</accession>
<dbReference type="AlphaFoldDB" id="A0A0A0MA05"/>
<proteinExistence type="predicted"/>
<reference evidence="2 3" key="1">
    <citation type="submission" date="2013-08" db="EMBL/GenBank/DDBJ databases">
        <title>Genomic analysis of Lysobacter defluvii.</title>
        <authorList>
            <person name="Wang Q."/>
            <person name="Wang G."/>
        </authorList>
    </citation>
    <scope>NUCLEOTIDE SEQUENCE [LARGE SCALE GENOMIC DNA]</scope>
    <source>
        <strain evidence="2 3">IMMIB APB-9</strain>
    </source>
</reference>
<protein>
    <submittedName>
        <fullName evidence="2">Uncharacterized protein</fullName>
    </submittedName>
</protein>
<sequence length="59" mass="6453">MASVLVVTGMDVAISTLAGMLRLLTMRLMFLMMIALRHGSAFLDALMHWASAGRSICRL</sequence>
<keyword evidence="3" id="KW-1185">Reference proteome</keyword>